<gene>
    <name evidence="1" type="ORF">BDR25DRAFT_390079</name>
</gene>
<protein>
    <submittedName>
        <fullName evidence="1">Uncharacterized protein</fullName>
    </submittedName>
</protein>
<organism evidence="1 2">
    <name type="scientific">Lindgomyces ingoldianus</name>
    <dbReference type="NCBI Taxonomy" id="673940"/>
    <lineage>
        <taxon>Eukaryota</taxon>
        <taxon>Fungi</taxon>
        <taxon>Dikarya</taxon>
        <taxon>Ascomycota</taxon>
        <taxon>Pezizomycotina</taxon>
        <taxon>Dothideomycetes</taxon>
        <taxon>Pleosporomycetidae</taxon>
        <taxon>Pleosporales</taxon>
        <taxon>Lindgomycetaceae</taxon>
        <taxon>Lindgomyces</taxon>
    </lineage>
</organism>
<dbReference type="Proteomes" id="UP000799755">
    <property type="component" value="Unassembled WGS sequence"/>
</dbReference>
<name>A0ACB6RG38_9PLEO</name>
<accession>A0ACB6RG38</accession>
<reference evidence="1" key="1">
    <citation type="journal article" date="2020" name="Stud. Mycol.">
        <title>101 Dothideomycetes genomes: a test case for predicting lifestyles and emergence of pathogens.</title>
        <authorList>
            <person name="Haridas S."/>
            <person name="Albert R."/>
            <person name="Binder M."/>
            <person name="Bloem J."/>
            <person name="Labutti K."/>
            <person name="Salamov A."/>
            <person name="Andreopoulos B."/>
            <person name="Baker S."/>
            <person name="Barry K."/>
            <person name="Bills G."/>
            <person name="Bluhm B."/>
            <person name="Cannon C."/>
            <person name="Castanera R."/>
            <person name="Culley D."/>
            <person name="Daum C."/>
            <person name="Ezra D."/>
            <person name="Gonzalez J."/>
            <person name="Henrissat B."/>
            <person name="Kuo A."/>
            <person name="Liang C."/>
            <person name="Lipzen A."/>
            <person name="Lutzoni F."/>
            <person name="Magnuson J."/>
            <person name="Mondo S."/>
            <person name="Nolan M."/>
            <person name="Ohm R."/>
            <person name="Pangilinan J."/>
            <person name="Park H.-J."/>
            <person name="Ramirez L."/>
            <person name="Alfaro M."/>
            <person name="Sun H."/>
            <person name="Tritt A."/>
            <person name="Yoshinaga Y."/>
            <person name="Zwiers L.-H."/>
            <person name="Turgeon B."/>
            <person name="Goodwin S."/>
            <person name="Spatafora J."/>
            <person name="Crous P."/>
            <person name="Grigoriev I."/>
        </authorList>
    </citation>
    <scope>NUCLEOTIDE SEQUENCE</scope>
    <source>
        <strain evidence="1">ATCC 200398</strain>
    </source>
</reference>
<evidence type="ECO:0000313" key="1">
    <source>
        <dbReference type="EMBL" id="KAF2477462.1"/>
    </source>
</evidence>
<keyword evidence="2" id="KW-1185">Reference proteome</keyword>
<dbReference type="EMBL" id="MU003492">
    <property type="protein sequence ID" value="KAF2477462.1"/>
    <property type="molecule type" value="Genomic_DNA"/>
</dbReference>
<proteinExistence type="predicted"/>
<evidence type="ECO:0000313" key="2">
    <source>
        <dbReference type="Proteomes" id="UP000799755"/>
    </source>
</evidence>
<comment type="caution">
    <text evidence="1">The sequence shown here is derived from an EMBL/GenBank/DDBJ whole genome shotgun (WGS) entry which is preliminary data.</text>
</comment>
<sequence length="301" mass="35099">MASPATPAAHRVFAIAELFNLILTFARPASHRVFESLTLFDHILSLVSPQDLLISCLRVSREWNDAISNSLILQQRLFFKPCDYPDPSKVDWDPGVPNSLFYSPNEPGYTDYTLNPFLIRAFPRWFYAPDDMAQHCRGDNEISGRDFVNLPWNKNPEVWRRKNASWRRMEIAQPPCFWISVQAYKPDFRILDGVEILRDEEGQLSKGRGFTVGEMYDYLERVAMDPDEEGMVADFEIRIRREAWEDGETELQVTLSFRDGEEDGDEWEGEVWGEEHKRRFRSEAFEVFDIELSEEYLPPVG</sequence>